<dbReference type="EMBL" id="KR029595">
    <property type="protein sequence ID" value="AKH47486.1"/>
    <property type="molecule type" value="Genomic_DNA"/>
</dbReference>
<reference evidence="2" key="1">
    <citation type="journal article" date="2015" name="Front. Microbiol.">
        <title>Combining genomic sequencing methods to explore viral diversity and reveal potential virus-host interactions.</title>
        <authorList>
            <person name="Chow C.E."/>
            <person name="Winget D.M."/>
            <person name="White R.A.III."/>
            <person name="Hallam S.J."/>
            <person name="Suttle C.A."/>
        </authorList>
    </citation>
    <scope>NUCLEOTIDE SEQUENCE</scope>
    <source>
        <strain evidence="2">H4084948</strain>
    </source>
</reference>
<proteinExistence type="predicted"/>
<organism evidence="2">
    <name type="scientific">uncultured marine virus</name>
    <dbReference type="NCBI Taxonomy" id="186617"/>
    <lineage>
        <taxon>Viruses</taxon>
        <taxon>environmental samples</taxon>
    </lineage>
</organism>
<protein>
    <recommendedName>
        <fullName evidence="1">Gene product 88 domain-containing protein</fullName>
    </recommendedName>
</protein>
<feature type="domain" description="Gene product 88" evidence="1">
    <location>
        <begin position="10"/>
        <end position="180"/>
    </location>
</feature>
<dbReference type="Pfam" id="PF17338">
    <property type="entry name" value="GP88"/>
    <property type="match status" value="1"/>
</dbReference>
<dbReference type="InterPro" id="IPR020290">
    <property type="entry name" value="Gp88"/>
</dbReference>
<evidence type="ECO:0000259" key="1">
    <source>
        <dbReference type="Pfam" id="PF17338"/>
    </source>
</evidence>
<reference evidence="2" key="2">
    <citation type="submission" date="2015-03" db="EMBL/GenBank/DDBJ databases">
        <authorList>
            <person name="Chow C.-E.T."/>
            <person name="Winget D.M."/>
            <person name="White R.A.III."/>
            <person name="Hallam S.J."/>
            <person name="Suttle C.A."/>
        </authorList>
    </citation>
    <scope>NUCLEOTIDE SEQUENCE</scope>
    <source>
        <strain evidence="2">H4084948</strain>
    </source>
</reference>
<name>A0A0F7L8X8_9VIRU</name>
<accession>A0A0F7L8X8</accession>
<sequence>MKFLRKTKYYDGVVYEWNLPSGFSCPSALECLVKVDRKTGKFDNRSNDYRCYSAMQERFPAVREHRWKNFDFLRSGGIPEVPQKAKHIRIHMSGDFYSQDYFDMWIKICEQHKDVEFWAYTKSVNYWVNRLNEIPNNLVLTASRGGKHDVLIEKHNLKNVEIIKKKEQANGRPIDLTDDQARIPNVNFCLLDNFVK</sequence>
<evidence type="ECO:0000313" key="2">
    <source>
        <dbReference type="EMBL" id="AKH47486.1"/>
    </source>
</evidence>